<keyword evidence="4" id="KW-1185">Reference proteome</keyword>
<feature type="compositionally biased region" description="Basic and acidic residues" evidence="1">
    <location>
        <begin position="26"/>
        <end position="43"/>
    </location>
</feature>
<feature type="compositionally biased region" description="Polar residues" evidence="1">
    <location>
        <begin position="162"/>
        <end position="184"/>
    </location>
</feature>
<accession>A0ABW5GGB0</accession>
<dbReference type="Proteomes" id="UP001597419">
    <property type="component" value="Unassembled WGS sequence"/>
</dbReference>
<feature type="transmembrane region" description="Helical" evidence="2">
    <location>
        <begin position="75"/>
        <end position="96"/>
    </location>
</feature>
<gene>
    <name evidence="3" type="ORF">ACFSYJ_15935</name>
</gene>
<protein>
    <submittedName>
        <fullName evidence="3">Uncharacterized protein</fullName>
    </submittedName>
</protein>
<dbReference type="EMBL" id="JBHUKU010000008">
    <property type="protein sequence ID" value="MFD2460103.1"/>
    <property type="molecule type" value="Genomic_DNA"/>
</dbReference>
<keyword evidence="2" id="KW-0472">Membrane</keyword>
<feature type="compositionally biased region" description="Polar residues" evidence="1">
    <location>
        <begin position="1"/>
        <end position="10"/>
    </location>
</feature>
<evidence type="ECO:0000256" key="2">
    <source>
        <dbReference type="SAM" id="Phobius"/>
    </source>
</evidence>
<dbReference type="RefSeq" id="WP_345398563.1">
    <property type="nucleotide sequence ID" value="NZ_BAABHG010000009.1"/>
</dbReference>
<evidence type="ECO:0000313" key="3">
    <source>
        <dbReference type="EMBL" id="MFD2460103.1"/>
    </source>
</evidence>
<evidence type="ECO:0000313" key="4">
    <source>
        <dbReference type="Proteomes" id="UP001597419"/>
    </source>
</evidence>
<feature type="compositionally biased region" description="Gly residues" evidence="1">
    <location>
        <begin position="186"/>
        <end position="209"/>
    </location>
</feature>
<proteinExistence type="predicted"/>
<comment type="caution">
    <text evidence="3">The sequence shown here is derived from an EMBL/GenBank/DDBJ whole genome shotgun (WGS) entry which is preliminary data.</text>
</comment>
<keyword evidence="2" id="KW-0812">Transmembrane</keyword>
<reference evidence="4" key="1">
    <citation type="journal article" date="2019" name="Int. J. Syst. Evol. Microbiol.">
        <title>The Global Catalogue of Microorganisms (GCM) 10K type strain sequencing project: providing services to taxonomists for standard genome sequencing and annotation.</title>
        <authorList>
            <consortium name="The Broad Institute Genomics Platform"/>
            <consortium name="The Broad Institute Genome Sequencing Center for Infectious Disease"/>
            <person name="Wu L."/>
            <person name="Ma J."/>
        </authorList>
    </citation>
    <scope>NUCLEOTIDE SEQUENCE [LARGE SCALE GENOMIC DNA]</scope>
    <source>
        <strain evidence="4">CGMCC 4.7643</strain>
    </source>
</reference>
<evidence type="ECO:0000256" key="1">
    <source>
        <dbReference type="SAM" id="MobiDB-lite"/>
    </source>
</evidence>
<organism evidence="3 4">
    <name type="scientific">Amycolatopsis samaneae</name>
    <dbReference type="NCBI Taxonomy" id="664691"/>
    <lineage>
        <taxon>Bacteria</taxon>
        <taxon>Bacillati</taxon>
        <taxon>Actinomycetota</taxon>
        <taxon>Actinomycetes</taxon>
        <taxon>Pseudonocardiales</taxon>
        <taxon>Pseudonocardiaceae</taxon>
        <taxon>Amycolatopsis</taxon>
    </lineage>
</organism>
<sequence length="209" mass="21717">MTQDNNSGDSGEQPAPEPTQRGSMRFQDETTKPREPSLAEQRARKQAIAQQEREAAEAAEVARIAGQKAATKRKILIGSGVTVGLAGLVATFYTVAHTTNVTAVCTDKNDVVQDDKYCDERYVTANHGYHSGGFVFIPIPGGGYNSYRYNYGGTGAVGQHVSGGTFNQPSSRTNVSTKSGTSVQRGGFGISGKSSGTGGTGGTGKSGGS</sequence>
<feature type="region of interest" description="Disordered" evidence="1">
    <location>
        <begin position="162"/>
        <end position="209"/>
    </location>
</feature>
<feature type="region of interest" description="Disordered" evidence="1">
    <location>
        <begin position="1"/>
        <end position="51"/>
    </location>
</feature>
<name>A0ABW5GGB0_9PSEU</name>
<keyword evidence="2" id="KW-1133">Transmembrane helix</keyword>